<evidence type="ECO:0000256" key="1">
    <source>
        <dbReference type="SAM" id="Phobius"/>
    </source>
</evidence>
<evidence type="ECO:0000313" key="3">
    <source>
        <dbReference type="WBParaSite" id="SPAL_0000622000.1"/>
    </source>
</evidence>
<dbReference type="WBParaSite" id="SPAL_0000622000.1">
    <property type="protein sequence ID" value="SPAL_0000622000.1"/>
    <property type="gene ID" value="SPAL_0000622000"/>
</dbReference>
<dbReference type="Proteomes" id="UP000046392">
    <property type="component" value="Unplaced"/>
</dbReference>
<proteinExistence type="predicted"/>
<dbReference type="CDD" id="cd00303">
    <property type="entry name" value="retropepsin_like"/>
    <property type="match status" value="1"/>
</dbReference>
<organism evidence="2 3">
    <name type="scientific">Strongyloides papillosus</name>
    <name type="common">Intestinal threadworm</name>
    <dbReference type="NCBI Taxonomy" id="174720"/>
    <lineage>
        <taxon>Eukaryota</taxon>
        <taxon>Metazoa</taxon>
        <taxon>Ecdysozoa</taxon>
        <taxon>Nematoda</taxon>
        <taxon>Chromadorea</taxon>
        <taxon>Rhabditida</taxon>
        <taxon>Tylenchina</taxon>
        <taxon>Panagrolaimomorpha</taxon>
        <taxon>Strongyloidoidea</taxon>
        <taxon>Strongyloididae</taxon>
        <taxon>Strongyloides</taxon>
    </lineage>
</organism>
<keyword evidence="1" id="KW-1133">Transmembrane helix</keyword>
<keyword evidence="2" id="KW-1185">Reference proteome</keyword>
<dbReference type="InterPro" id="IPR021109">
    <property type="entry name" value="Peptidase_aspartic_dom_sf"/>
</dbReference>
<accession>A0A0N5BJV2</accession>
<dbReference type="Gene3D" id="2.40.70.10">
    <property type="entry name" value="Acid Proteases"/>
    <property type="match status" value="1"/>
</dbReference>
<evidence type="ECO:0000313" key="2">
    <source>
        <dbReference type="Proteomes" id="UP000046392"/>
    </source>
</evidence>
<feature type="transmembrane region" description="Helical" evidence="1">
    <location>
        <begin position="118"/>
        <end position="144"/>
    </location>
</feature>
<name>A0A0N5BJV2_STREA</name>
<keyword evidence="1" id="KW-0812">Transmembrane</keyword>
<protein>
    <submittedName>
        <fullName evidence="3">Retrotrans_gag domain-containing protein</fullName>
    </submittedName>
</protein>
<reference evidence="3" key="1">
    <citation type="submission" date="2017-02" db="UniProtKB">
        <authorList>
            <consortium name="WormBaseParasite"/>
        </authorList>
    </citation>
    <scope>IDENTIFICATION</scope>
</reference>
<keyword evidence="1" id="KW-0472">Membrane</keyword>
<sequence length="345" mass="39563">MTSNQIKFDATPLDKFRENSREYLDYLNKIFIISDIDVKQDFDYVKQFLRTQSNSTISLFFDTYKNTESWSKKAVEEFCNSLLSEVPNRSVNELMNLARAKKQKNENIKTYAMRLKSLLSFMIYEAVYLRLVISLAAVVEYFTINEFKRSLVPSESRNESSFKSSTYSSNFRREDKSVLQSVSSDKVKDKVNNTDSSELMIKTDSIKHSPEAGNSTISWGDRNLQSKKTLVDENLSYSPLVYEVIRIFGKDVVVMLDSGATCNILALQEVQKHNWRFHRENFEVKGVNNTSSNFIGFLDVNVSKIELTKNVTCRFYVSSCNESSISGGLCQELDISVDGKLEEAR</sequence>
<dbReference type="AlphaFoldDB" id="A0A0N5BJV2"/>